<keyword evidence="2" id="KW-0812">Transmembrane</keyword>
<evidence type="ECO:0000256" key="1">
    <source>
        <dbReference type="SAM" id="MobiDB-lite"/>
    </source>
</evidence>
<feature type="compositionally biased region" description="Low complexity" evidence="1">
    <location>
        <begin position="801"/>
        <end position="820"/>
    </location>
</feature>
<feature type="transmembrane region" description="Helical" evidence="2">
    <location>
        <begin position="1389"/>
        <end position="1407"/>
    </location>
</feature>
<feature type="transmembrane region" description="Helical" evidence="2">
    <location>
        <begin position="652"/>
        <end position="675"/>
    </location>
</feature>
<feature type="compositionally biased region" description="Low complexity" evidence="1">
    <location>
        <begin position="696"/>
        <end position="706"/>
    </location>
</feature>
<dbReference type="Proteomes" id="UP000674179">
    <property type="component" value="Chromosome 3"/>
</dbReference>
<dbReference type="GeneID" id="94175528"/>
<feature type="compositionally biased region" description="Low complexity" evidence="1">
    <location>
        <begin position="441"/>
        <end position="455"/>
    </location>
</feature>
<dbReference type="KEGG" id="lenr:94175528"/>
<sequence length="1442" mass="154605">MSVPYAKRCSVTHSTGKATAASLPKEAVCFASPSHRAAPAERHGPHPSIGGLCRCGSLEATRTHLYRPALRSARRSFVCVWYLLLPLLLYSPTPQSAPPPRTPAGAATAPFFTFFLFARATQYSLPLAFQASDDAGDACIAGLAAAPTSLRAQADSALGWPMKEAAILNISACPHYPMWALLAGVRGAEVPTSVLAGGANTDAVHGAGVEDGVDSLTRAHAKRGRPAAKATVAEAETHRRTPKAAAAAAARPAGSTAYAVPGGLISALSGPRKALTQYYQLLNTDTFFLMLQGCTIRISIDTDVQPSYPYDSFQRYANAHVLDMSATGGSGSIHGHSSLSGNPTSSAVTRANATGGDEVGDAAYPNITLRTAFFFWNQARLHCTLNAPALMSMMIDLINQQQEPAQGQLRYMHTQLQARDESRRELFSDDVVSAEASPPLTASDAATDSTTSSSTGSVYPSCAANMPSPNDILSSSRGVPITRDSMQLSSTVVVKIFSFDVWYQLVGAPVPSPLRTARASVTAAPSSATYASFFSSGPHMRSGGGSAGVSTDSPATAGYPFDLLADPEKVCTAPALYTISLNPLLAQASSWTLGSAAGWLQSSATVTHEYPAARVIAVVAQCSGVPLSFSVTASFVNPGNFAGSGENYFTSIIYFFFLVCYALLLVVFLVMIVPCNKRRRRQQRRGSRARESENQSTSSDPSPATAPDEEKQSPAGSAQRCADKARGCGARGQRRGSYAAGSDSRDSHLEDGVGGAAIPAQSTSKGKAKKQAAIGAMSTPSGLADSAAAAIKGKRREQSRRLSPSTASAAAAEPRTRAPTQRCATDGCEGDAGSEPLRGEAGERGGDERGGGARQREDEYAVEGCRGRHESDDSQTGVSSLYSVFSRTSRTSSLSGDDDVGCGTVDAPKEAGRRLGRACSSGHSGAPTFSSLTHTSSFTVSSSSSSADEPDRSESCCCSSSPSDSTRDDGDNSRAARRRRHREKQQQQARQRRHVSSPSTSRRYAADDLDDDTRSSSTSATDTEWFLSADNADEDELRRGGQRRRRRRREQGAQAWWKREDEQRNRALSAQMDAPGATGAFASQRRWRSSAERIHDAVRRHVLHPLQVWWAESHILIMHAPIQWLVLVLIMLKSLLSILFAAKFFMVSGVDFNIDSMGYSLPLVCVIFQVATDSLLIPTEMLVSMGWGLAFTTPLPTNHIVIASLATLAMFIVFVFSATCENDSLSMAVTVNRYTKRINSRQCNAIVYTRAALELACRVHNVFRMLTLSVWLSKTVVPADAAAMLRQRKLREKQLRRADHQGHDIAGAGDGSGEWEWGPSDLHRRTPSASSRQHSSLSFGFPFNAATGGTATLPSTPVSRPPPPRLGYPGVSLSAMEVYLRYRSMRISFAMLLLWPILLLVCGFTLYEPEDYHMLVALREVQVVHLLGFIVAFLRTASPLYC</sequence>
<feature type="region of interest" description="Disordered" evidence="1">
    <location>
        <begin position="333"/>
        <end position="353"/>
    </location>
</feature>
<dbReference type="RefSeq" id="XP_067696044.1">
    <property type="nucleotide sequence ID" value="XM_067840018.1"/>
</dbReference>
<comment type="caution">
    <text evidence="3">The sequence shown here is derived from an EMBL/GenBank/DDBJ whole genome shotgun (WGS) entry which is preliminary data.</text>
</comment>
<feature type="compositionally biased region" description="Polar residues" evidence="1">
    <location>
        <begin position="874"/>
        <end position="895"/>
    </location>
</feature>
<keyword evidence="4" id="KW-1185">Reference proteome</keyword>
<feature type="region of interest" description="Disordered" evidence="1">
    <location>
        <begin position="680"/>
        <end position="1022"/>
    </location>
</feature>
<evidence type="ECO:0000313" key="4">
    <source>
        <dbReference type="Proteomes" id="UP000674179"/>
    </source>
</evidence>
<evidence type="ECO:0000256" key="2">
    <source>
        <dbReference type="SAM" id="Phobius"/>
    </source>
</evidence>
<feature type="compositionally biased region" description="Basic and acidic residues" evidence="1">
    <location>
        <begin position="837"/>
        <end position="872"/>
    </location>
</feature>
<gene>
    <name evidence="3" type="ORF">CUR178_08390</name>
</gene>
<feature type="compositionally biased region" description="Basic residues" evidence="1">
    <location>
        <begin position="1040"/>
        <end position="1049"/>
    </location>
</feature>
<feature type="compositionally biased region" description="Low complexity" evidence="1">
    <location>
        <begin position="928"/>
        <end position="946"/>
    </location>
</feature>
<protein>
    <submittedName>
        <fullName evidence="3">Uncharacterized protein</fullName>
    </submittedName>
</protein>
<dbReference type="EMBL" id="JAFHKP010000003">
    <property type="protein sequence ID" value="KAG5486963.1"/>
    <property type="molecule type" value="Genomic_DNA"/>
</dbReference>
<accession>A0A836HSU7</accession>
<name>A0A836HSU7_LEIEN</name>
<feature type="transmembrane region" description="Helical" evidence="2">
    <location>
        <begin position="1413"/>
        <end position="1434"/>
    </location>
</feature>
<feature type="transmembrane region" description="Helical" evidence="2">
    <location>
        <begin position="1200"/>
        <end position="1219"/>
    </location>
</feature>
<feature type="region of interest" description="Disordered" evidence="1">
    <location>
        <begin position="1296"/>
        <end position="1335"/>
    </location>
</feature>
<evidence type="ECO:0000313" key="3">
    <source>
        <dbReference type="EMBL" id="KAG5486963.1"/>
    </source>
</evidence>
<keyword evidence="2" id="KW-1133">Transmembrane helix</keyword>
<feature type="compositionally biased region" description="Basic and acidic residues" evidence="1">
    <location>
        <begin position="965"/>
        <end position="974"/>
    </location>
</feature>
<reference evidence="3 4" key="1">
    <citation type="submission" date="2021-02" db="EMBL/GenBank/DDBJ databases">
        <title>Leishmania (Mundinia) enrietti genome sequencing and assembly.</title>
        <authorList>
            <person name="Almutairi H."/>
            <person name="Gatherer D."/>
        </authorList>
    </citation>
    <scope>NUCLEOTIDE SEQUENCE [LARGE SCALE GENOMIC DNA]</scope>
    <source>
        <strain evidence="3">CUR178</strain>
    </source>
</reference>
<proteinExistence type="predicted"/>
<feature type="region of interest" description="Disordered" evidence="1">
    <location>
        <begin position="435"/>
        <end position="461"/>
    </location>
</feature>
<organism evidence="3 4">
    <name type="scientific">Leishmania enriettii</name>
    <dbReference type="NCBI Taxonomy" id="5663"/>
    <lineage>
        <taxon>Eukaryota</taxon>
        <taxon>Discoba</taxon>
        <taxon>Euglenozoa</taxon>
        <taxon>Kinetoplastea</taxon>
        <taxon>Metakinetoplastina</taxon>
        <taxon>Trypanosomatida</taxon>
        <taxon>Trypanosomatidae</taxon>
        <taxon>Leishmaniinae</taxon>
        <taxon>Leishmania</taxon>
    </lineage>
</organism>
<feature type="compositionally biased region" description="Polar residues" evidence="1">
    <location>
        <begin position="342"/>
        <end position="352"/>
    </location>
</feature>
<feature type="region of interest" description="Disordered" evidence="1">
    <location>
        <begin position="220"/>
        <end position="242"/>
    </location>
</feature>
<keyword evidence="2" id="KW-0472">Membrane</keyword>
<feature type="region of interest" description="Disordered" evidence="1">
    <location>
        <begin position="1035"/>
        <end position="1060"/>
    </location>
</feature>
<dbReference type="OrthoDB" id="267501at2759"/>
<feature type="transmembrane region" description="Helical" evidence="2">
    <location>
        <begin position="1124"/>
        <end position="1147"/>
    </location>
</feature>